<reference evidence="3" key="1">
    <citation type="submission" date="2024-07" db="EMBL/GenBank/DDBJ databases">
        <authorList>
            <person name="Biller S.J."/>
        </authorList>
    </citation>
    <scope>NUCLEOTIDE SEQUENCE</scope>
    <source>
        <strain evidence="3">WC2409</strain>
    </source>
</reference>
<evidence type="ECO:0000259" key="2">
    <source>
        <dbReference type="Pfam" id="PF11396"/>
    </source>
</evidence>
<proteinExistence type="predicted"/>
<sequence length="139" mass="15416">MKKLVMLLSIVLVSSFAFAGTPPEAVKKAFAKKFPTATKVSWGKEAPKEWEADFIFEGNSISANFLQDGTWLETEKEIKAMNLPKAVLATVKSNYLDWKIAEADLTETAKNGTIYEVELKKGLKRKSLAFKANGTLVKE</sequence>
<dbReference type="Pfam" id="PF11396">
    <property type="entry name" value="PepSY_like"/>
    <property type="match status" value="1"/>
</dbReference>
<organism evidence="3">
    <name type="scientific">Flavobacterium sp. WC2409</name>
    <dbReference type="NCBI Taxonomy" id="3234139"/>
    <lineage>
        <taxon>Bacteria</taxon>
        <taxon>Pseudomonadati</taxon>
        <taxon>Bacteroidota</taxon>
        <taxon>Flavobacteriia</taxon>
        <taxon>Flavobacteriales</taxon>
        <taxon>Flavobacteriaceae</taxon>
        <taxon>Flavobacterium</taxon>
    </lineage>
</organism>
<dbReference type="EMBL" id="CP165625">
    <property type="protein sequence ID" value="XDU96339.1"/>
    <property type="molecule type" value="Genomic_DNA"/>
</dbReference>
<feature type="chain" id="PRO_5044337716" evidence="1">
    <location>
        <begin position="20"/>
        <end position="139"/>
    </location>
</feature>
<protein>
    <submittedName>
        <fullName evidence="3">PepSY-like domain-containing protein</fullName>
    </submittedName>
</protein>
<feature type="domain" description="Putative beta-lactamase-inhibitor-like PepSY-like" evidence="2">
    <location>
        <begin position="59"/>
        <end position="137"/>
    </location>
</feature>
<evidence type="ECO:0000256" key="1">
    <source>
        <dbReference type="SAM" id="SignalP"/>
    </source>
</evidence>
<dbReference type="RefSeq" id="WP_367768977.1">
    <property type="nucleotide sequence ID" value="NZ_CP165625.1"/>
</dbReference>
<keyword evidence="1" id="KW-0732">Signal</keyword>
<evidence type="ECO:0000313" key="3">
    <source>
        <dbReference type="EMBL" id="XDU96339.1"/>
    </source>
</evidence>
<feature type="signal peptide" evidence="1">
    <location>
        <begin position="1"/>
        <end position="19"/>
    </location>
</feature>
<gene>
    <name evidence="3" type="ORF">AB3G34_04330</name>
</gene>
<accession>A0AB39W4L6</accession>
<dbReference type="SUPFAM" id="SSF160574">
    <property type="entry name" value="BT0923-like"/>
    <property type="match status" value="1"/>
</dbReference>
<dbReference type="AlphaFoldDB" id="A0AB39W4L6"/>
<name>A0AB39W4L6_9FLAO</name>
<dbReference type="Gene3D" id="3.10.450.360">
    <property type="match status" value="1"/>
</dbReference>
<dbReference type="InterPro" id="IPR021533">
    <property type="entry name" value="PepSY-like"/>
</dbReference>